<organism evidence="15 16">
    <name type="scientific">Pelosinus propionicus DSM 13327</name>
    <dbReference type="NCBI Taxonomy" id="1123291"/>
    <lineage>
        <taxon>Bacteria</taxon>
        <taxon>Bacillati</taxon>
        <taxon>Bacillota</taxon>
        <taxon>Negativicutes</taxon>
        <taxon>Selenomonadales</taxon>
        <taxon>Sporomusaceae</taxon>
        <taxon>Pelosinus</taxon>
    </lineage>
</organism>
<dbReference type="InterPro" id="IPR036942">
    <property type="entry name" value="Beta-barrel_TonB_sf"/>
</dbReference>
<dbReference type="Pfam" id="PF07715">
    <property type="entry name" value="Plug"/>
    <property type="match status" value="1"/>
</dbReference>
<dbReference type="GO" id="GO:0044718">
    <property type="term" value="P:siderophore transmembrane transport"/>
    <property type="evidence" value="ECO:0007669"/>
    <property type="project" value="TreeGrafter"/>
</dbReference>
<name>A0A1I4N8V8_9FIRM</name>
<evidence type="ECO:0000256" key="2">
    <source>
        <dbReference type="ARBA" id="ARBA00022448"/>
    </source>
</evidence>
<dbReference type="InterPro" id="IPR012910">
    <property type="entry name" value="Plug_dom"/>
</dbReference>
<comment type="similarity">
    <text evidence="10 11">Belongs to the TonB-dependent receptor family.</text>
</comment>
<protein>
    <submittedName>
        <fullName evidence="15">Outer membrane receptor for ferrienterochelin and colicins</fullName>
    </submittedName>
</protein>
<keyword evidence="8 15" id="KW-0675">Receptor</keyword>
<keyword evidence="7 10" id="KW-0472">Membrane</keyword>
<dbReference type="PANTHER" id="PTHR30069">
    <property type="entry name" value="TONB-DEPENDENT OUTER MEMBRANE RECEPTOR"/>
    <property type="match status" value="1"/>
</dbReference>
<dbReference type="InterPro" id="IPR037066">
    <property type="entry name" value="Plug_dom_sf"/>
</dbReference>
<evidence type="ECO:0000259" key="13">
    <source>
        <dbReference type="Pfam" id="PF00593"/>
    </source>
</evidence>
<evidence type="ECO:0000256" key="12">
    <source>
        <dbReference type="SAM" id="SignalP"/>
    </source>
</evidence>
<keyword evidence="3 10" id="KW-1134">Transmembrane beta strand</keyword>
<evidence type="ECO:0000256" key="3">
    <source>
        <dbReference type="ARBA" id="ARBA00022452"/>
    </source>
</evidence>
<dbReference type="Proteomes" id="UP000199520">
    <property type="component" value="Unassembled WGS sequence"/>
</dbReference>
<dbReference type="AlphaFoldDB" id="A0A1I4N8V8"/>
<evidence type="ECO:0000259" key="14">
    <source>
        <dbReference type="Pfam" id="PF07715"/>
    </source>
</evidence>
<dbReference type="Pfam" id="PF00593">
    <property type="entry name" value="TonB_dep_Rec_b-barrel"/>
    <property type="match status" value="1"/>
</dbReference>
<dbReference type="EMBL" id="FOTS01000042">
    <property type="protein sequence ID" value="SFM11918.1"/>
    <property type="molecule type" value="Genomic_DNA"/>
</dbReference>
<feature type="signal peptide" evidence="12">
    <location>
        <begin position="1"/>
        <end position="29"/>
    </location>
</feature>
<feature type="domain" description="TonB-dependent receptor-like beta-barrel" evidence="13">
    <location>
        <begin position="223"/>
        <end position="624"/>
    </location>
</feature>
<reference evidence="16" key="1">
    <citation type="submission" date="2016-10" db="EMBL/GenBank/DDBJ databases">
        <authorList>
            <person name="Varghese N."/>
            <person name="Submissions S."/>
        </authorList>
    </citation>
    <scope>NUCLEOTIDE SEQUENCE [LARGE SCALE GENOMIC DNA]</scope>
    <source>
        <strain evidence="16">DSM 13327</strain>
    </source>
</reference>
<keyword evidence="9 10" id="KW-0998">Cell outer membrane</keyword>
<evidence type="ECO:0000256" key="10">
    <source>
        <dbReference type="PROSITE-ProRule" id="PRU01360"/>
    </source>
</evidence>
<accession>A0A1I4N8V8</accession>
<dbReference type="PROSITE" id="PS52016">
    <property type="entry name" value="TONB_DEPENDENT_REC_3"/>
    <property type="match status" value="1"/>
</dbReference>
<keyword evidence="4 10" id="KW-0812">Transmembrane</keyword>
<dbReference type="STRING" id="1123291.SAMN04490355_104248"/>
<dbReference type="CDD" id="cd01347">
    <property type="entry name" value="ligand_gated_channel"/>
    <property type="match status" value="1"/>
</dbReference>
<dbReference type="PANTHER" id="PTHR30069:SF29">
    <property type="entry name" value="HEMOGLOBIN AND HEMOGLOBIN-HAPTOGLOBIN-BINDING PROTEIN 1-RELATED"/>
    <property type="match status" value="1"/>
</dbReference>
<comment type="subcellular location">
    <subcellularLocation>
        <location evidence="1 10">Cell outer membrane</location>
        <topology evidence="1 10">Multi-pass membrane protein</topology>
    </subcellularLocation>
</comment>
<feature type="domain" description="TonB-dependent receptor plug" evidence="14">
    <location>
        <begin position="50"/>
        <end position="158"/>
    </location>
</feature>
<evidence type="ECO:0000313" key="16">
    <source>
        <dbReference type="Proteomes" id="UP000199520"/>
    </source>
</evidence>
<sequence length="647" mass="73888">MKIRQYRTKSKVALLSLGIMAASILPAYAEEEPYQFSEVVVTATRTKQNIKDIPASVEVITRQDIETMGADSVVAALKLAMNLNLSEAGMTGNQVSLRGMNTNQSLILIDGRRMAGEDTGSTMNYYELNRININNVERIEIVRGPVSSLYGSDALGGVINIIMRKSEKPQTTVGLSSGSKQQNASFRFDLGKEGKWAWVVDSLFTEIKERSRTDSTNMYGPRQFYNISGTYDISPDKNLDVFYERMSEHLKSGFTDGSRDYYTNARSSYGINYRGISSRGNYELRTYFNQLEKNNDTLLESGTYSDFDRAKYKTWVVDGKNTVKLDDEHVLTFGGEYRSSYYRGTRLEDNGDHASTIIEHGISKPISEKEIKYQAAYIQDEWAVNGKLLIIPSLRYDNSNKFGDDFSPKIGMTYKMDNNYRFKANFGKGFKAPTVSELYMKMTHRPIPNMTVIVAGNPDLKPEKSTNYDVSFEGERGNDFGKVTYFYNDVTDLIGTDDTMSYIPGTGMVYNSKYVNIDKAKIRGIELEAGRHLNDKFTLKSAYNYLDAENSKTHERLSSRAKNRYSLQLHYDDIQNTGISGILWHEWVRDYRYVETDYNYNTLNFVINKKWNDKYDSYFGIDNILDKKIDALILEGRLWRFGMSITI</sequence>
<keyword evidence="16" id="KW-1185">Reference proteome</keyword>
<proteinExistence type="inferred from homology"/>
<keyword evidence="5 12" id="KW-0732">Signal</keyword>
<evidence type="ECO:0000256" key="7">
    <source>
        <dbReference type="ARBA" id="ARBA00023136"/>
    </source>
</evidence>
<dbReference type="GO" id="GO:0015344">
    <property type="term" value="F:siderophore uptake transmembrane transporter activity"/>
    <property type="evidence" value="ECO:0007669"/>
    <property type="project" value="TreeGrafter"/>
</dbReference>
<dbReference type="RefSeq" id="WP_090941224.1">
    <property type="nucleotide sequence ID" value="NZ_FOTS01000042.1"/>
</dbReference>
<evidence type="ECO:0000256" key="9">
    <source>
        <dbReference type="ARBA" id="ARBA00023237"/>
    </source>
</evidence>
<evidence type="ECO:0000256" key="11">
    <source>
        <dbReference type="RuleBase" id="RU003357"/>
    </source>
</evidence>
<keyword evidence="6 11" id="KW-0798">TonB box</keyword>
<evidence type="ECO:0000256" key="1">
    <source>
        <dbReference type="ARBA" id="ARBA00004571"/>
    </source>
</evidence>
<evidence type="ECO:0000256" key="6">
    <source>
        <dbReference type="ARBA" id="ARBA00023077"/>
    </source>
</evidence>
<dbReference type="InterPro" id="IPR039426">
    <property type="entry name" value="TonB-dep_rcpt-like"/>
</dbReference>
<dbReference type="OrthoDB" id="101167at2"/>
<dbReference type="Gene3D" id="2.40.170.20">
    <property type="entry name" value="TonB-dependent receptor, beta-barrel domain"/>
    <property type="match status" value="1"/>
</dbReference>
<dbReference type="GO" id="GO:0009279">
    <property type="term" value="C:cell outer membrane"/>
    <property type="evidence" value="ECO:0007669"/>
    <property type="project" value="UniProtKB-SubCell"/>
</dbReference>
<dbReference type="InterPro" id="IPR000531">
    <property type="entry name" value="Beta-barrel_TonB"/>
</dbReference>
<feature type="chain" id="PRO_5011705005" evidence="12">
    <location>
        <begin position="30"/>
        <end position="647"/>
    </location>
</feature>
<dbReference type="SUPFAM" id="SSF56935">
    <property type="entry name" value="Porins"/>
    <property type="match status" value="1"/>
</dbReference>
<gene>
    <name evidence="15" type="ORF">SAMN04490355_104248</name>
</gene>
<evidence type="ECO:0000256" key="4">
    <source>
        <dbReference type="ARBA" id="ARBA00022692"/>
    </source>
</evidence>
<evidence type="ECO:0000313" key="15">
    <source>
        <dbReference type="EMBL" id="SFM11918.1"/>
    </source>
</evidence>
<evidence type="ECO:0000256" key="8">
    <source>
        <dbReference type="ARBA" id="ARBA00023170"/>
    </source>
</evidence>
<dbReference type="Gene3D" id="2.170.130.10">
    <property type="entry name" value="TonB-dependent receptor, plug domain"/>
    <property type="match status" value="1"/>
</dbReference>
<keyword evidence="2 10" id="KW-0813">Transport</keyword>
<evidence type="ECO:0000256" key="5">
    <source>
        <dbReference type="ARBA" id="ARBA00022729"/>
    </source>
</evidence>